<comment type="caution">
    <text evidence="7">The sequence shown here is derived from an EMBL/GenBank/DDBJ whole genome shotgun (WGS) entry which is preliminary data.</text>
</comment>
<proteinExistence type="inferred from homology"/>
<gene>
    <name evidence="7" type="ORF">CBOVIS_LOCUS1698</name>
</gene>
<dbReference type="PANTHER" id="PTHR23294">
    <property type="entry name" value="ET TRANSLATION PRODUCT-RELATED"/>
    <property type="match status" value="1"/>
</dbReference>
<feature type="transmembrane region" description="Helical" evidence="6">
    <location>
        <begin position="144"/>
        <end position="168"/>
    </location>
</feature>
<evidence type="ECO:0000256" key="1">
    <source>
        <dbReference type="ARBA" id="ARBA00004141"/>
    </source>
</evidence>
<reference evidence="7 8" key="1">
    <citation type="submission" date="2020-04" db="EMBL/GenBank/DDBJ databases">
        <authorList>
            <person name="Laetsch R D."/>
            <person name="Stevens L."/>
            <person name="Kumar S."/>
            <person name="Blaxter L. M."/>
        </authorList>
    </citation>
    <scope>NUCLEOTIDE SEQUENCE [LARGE SCALE GENOMIC DNA]</scope>
</reference>
<feature type="transmembrane region" description="Helical" evidence="6">
    <location>
        <begin position="53"/>
        <end position="71"/>
    </location>
</feature>
<dbReference type="AlphaFoldDB" id="A0A8S1E467"/>
<feature type="transmembrane region" description="Helical" evidence="6">
    <location>
        <begin position="421"/>
        <end position="440"/>
    </location>
</feature>
<dbReference type="SUPFAM" id="SSF103473">
    <property type="entry name" value="MFS general substrate transporter"/>
    <property type="match status" value="1"/>
</dbReference>
<dbReference type="InterPro" id="IPR051617">
    <property type="entry name" value="UNC-93-like_regulator"/>
</dbReference>
<dbReference type="Pfam" id="PF05978">
    <property type="entry name" value="UNC-93"/>
    <property type="match status" value="1"/>
</dbReference>
<evidence type="ECO:0000256" key="6">
    <source>
        <dbReference type="SAM" id="Phobius"/>
    </source>
</evidence>
<feature type="transmembrane region" description="Helical" evidence="6">
    <location>
        <begin position="322"/>
        <end position="343"/>
    </location>
</feature>
<comment type="similarity">
    <text evidence="2">Belongs to the unc-93 family.</text>
</comment>
<dbReference type="PANTHER" id="PTHR23294:SF50">
    <property type="entry name" value="UNC93-LIKE PROTEIN"/>
    <property type="match status" value="1"/>
</dbReference>
<accession>A0A8S1E467</accession>
<feature type="transmembrane region" description="Helical" evidence="6">
    <location>
        <begin position="291"/>
        <end position="310"/>
    </location>
</feature>
<feature type="transmembrane region" description="Helical" evidence="6">
    <location>
        <begin position="83"/>
        <end position="99"/>
    </location>
</feature>
<evidence type="ECO:0000256" key="2">
    <source>
        <dbReference type="ARBA" id="ARBA00009172"/>
    </source>
</evidence>
<comment type="subcellular location">
    <subcellularLocation>
        <location evidence="1">Membrane</location>
        <topology evidence="1">Multi-pass membrane protein</topology>
    </subcellularLocation>
</comment>
<dbReference type="Proteomes" id="UP000494206">
    <property type="component" value="Unassembled WGS sequence"/>
</dbReference>
<keyword evidence="5 6" id="KW-0472">Membrane</keyword>
<feature type="transmembrane region" description="Helical" evidence="6">
    <location>
        <begin position="196"/>
        <end position="217"/>
    </location>
</feature>
<dbReference type="InterPro" id="IPR036259">
    <property type="entry name" value="MFS_trans_sf"/>
</dbReference>
<organism evidence="7 8">
    <name type="scientific">Caenorhabditis bovis</name>
    <dbReference type="NCBI Taxonomy" id="2654633"/>
    <lineage>
        <taxon>Eukaryota</taxon>
        <taxon>Metazoa</taxon>
        <taxon>Ecdysozoa</taxon>
        <taxon>Nematoda</taxon>
        <taxon>Chromadorea</taxon>
        <taxon>Rhabditida</taxon>
        <taxon>Rhabditina</taxon>
        <taxon>Rhabditomorpha</taxon>
        <taxon>Rhabditoidea</taxon>
        <taxon>Rhabditidae</taxon>
        <taxon>Peloderinae</taxon>
        <taxon>Caenorhabditis</taxon>
    </lineage>
</organism>
<feature type="transmembrane region" description="Helical" evidence="6">
    <location>
        <begin position="105"/>
        <end position="123"/>
    </location>
</feature>
<feature type="transmembrane region" description="Helical" evidence="6">
    <location>
        <begin position="363"/>
        <end position="385"/>
    </location>
</feature>
<evidence type="ECO:0000313" key="8">
    <source>
        <dbReference type="Proteomes" id="UP000494206"/>
    </source>
</evidence>
<sequence>MKLSNDKFELMCISMLGLGQLFIMTGNDSLAFLLESVVHSINEREPDRIDAHAGYYGLAVLYFFYNLTCLFSPSFLYATSAKITLFISSVFFTTLPIGFLYMNKYYFYFSCALNGVGFALYYSGNGGYLTSHSSRKSIESNASLYWSLASTCMIVGSAIIFVITYYTAGRELPSVGVNSTALVEHENERRFSDNEIYLLFGVFTAVSVLGNIMFLLLPSRDSENCIESSQKTVAFSDGLHRMYRAMRSPKMIILIPMFLLIGVNTSFWVSIYPTTLIFNKSNRQLIYLQAFYSFGVGSGELLMGVLISQLSKRIKNFGLRPTFFIGCIFTLAYCFMVLLTTPISSPIHPTSEPPLLFQPTNGIVILIGILGGMGDCCTSSVRSVVCAINMPNRRDQAFAVSKFFQSFGTGIMFFLSPFLNLYYYVIGVPILYIIAGYCFYHESARIQKLEMAVTMEMEQKEQQKRAKEYKQFD</sequence>
<protein>
    <submittedName>
        <fullName evidence="7">Uncharacterized protein</fullName>
    </submittedName>
</protein>
<keyword evidence="3 6" id="KW-0812">Transmembrane</keyword>
<evidence type="ECO:0000256" key="5">
    <source>
        <dbReference type="ARBA" id="ARBA00023136"/>
    </source>
</evidence>
<feature type="transmembrane region" description="Helical" evidence="6">
    <location>
        <begin position="12"/>
        <end position="33"/>
    </location>
</feature>
<name>A0A8S1E467_9PELO</name>
<dbReference type="EMBL" id="CADEPM010000001">
    <property type="protein sequence ID" value="CAB3398424.1"/>
    <property type="molecule type" value="Genomic_DNA"/>
</dbReference>
<dbReference type="GO" id="GO:0016020">
    <property type="term" value="C:membrane"/>
    <property type="evidence" value="ECO:0007669"/>
    <property type="project" value="UniProtKB-SubCell"/>
</dbReference>
<keyword evidence="4 6" id="KW-1133">Transmembrane helix</keyword>
<evidence type="ECO:0000256" key="3">
    <source>
        <dbReference type="ARBA" id="ARBA00022692"/>
    </source>
</evidence>
<feature type="transmembrane region" description="Helical" evidence="6">
    <location>
        <begin position="251"/>
        <end position="271"/>
    </location>
</feature>
<dbReference type="Gene3D" id="1.20.1250.20">
    <property type="entry name" value="MFS general substrate transporter like domains"/>
    <property type="match status" value="2"/>
</dbReference>
<dbReference type="OrthoDB" id="5856527at2759"/>
<dbReference type="InterPro" id="IPR010291">
    <property type="entry name" value="Ion_channel_UNC-93"/>
</dbReference>
<keyword evidence="8" id="KW-1185">Reference proteome</keyword>
<evidence type="ECO:0000313" key="7">
    <source>
        <dbReference type="EMBL" id="CAB3398424.1"/>
    </source>
</evidence>
<evidence type="ECO:0000256" key="4">
    <source>
        <dbReference type="ARBA" id="ARBA00022989"/>
    </source>
</evidence>
<feature type="transmembrane region" description="Helical" evidence="6">
    <location>
        <begin position="397"/>
        <end position="415"/>
    </location>
</feature>